<dbReference type="Gene3D" id="1.25.40.10">
    <property type="entry name" value="Tetratricopeptide repeat domain"/>
    <property type="match status" value="1"/>
</dbReference>
<dbReference type="RefSeq" id="WP_101345742.1">
    <property type="nucleotide sequence ID" value="NZ_PJAI02000022.1"/>
</dbReference>
<keyword evidence="3" id="KW-1185">Reference proteome</keyword>
<organism evidence="2 3">
    <name type="scientific">Colwellia echini</name>
    <dbReference type="NCBI Taxonomy" id="1982103"/>
    <lineage>
        <taxon>Bacteria</taxon>
        <taxon>Pseudomonadati</taxon>
        <taxon>Pseudomonadota</taxon>
        <taxon>Gammaproteobacteria</taxon>
        <taxon>Alteromonadales</taxon>
        <taxon>Colwelliaceae</taxon>
        <taxon>Colwellia</taxon>
    </lineage>
</organism>
<reference evidence="2 3" key="1">
    <citation type="submission" date="2019-08" db="EMBL/GenBank/DDBJ databases">
        <title>Microbe sample from Colwellia echini.</title>
        <authorList>
            <person name="Christiansen L."/>
            <person name="Pathiraja D."/>
            <person name="Schultz-Johansen M."/>
            <person name="Choi I.-G."/>
            <person name="Stougaard P."/>
        </authorList>
    </citation>
    <scope>NUCLEOTIDE SEQUENCE [LARGE SCALE GENOMIC DNA]</scope>
    <source>
        <strain evidence="2 3">A3</strain>
    </source>
</reference>
<evidence type="ECO:0000313" key="2">
    <source>
        <dbReference type="EMBL" id="TYK64574.1"/>
    </source>
</evidence>
<gene>
    <name evidence="2" type="ORF">CWS31_015080</name>
</gene>
<dbReference type="SUPFAM" id="SSF81901">
    <property type="entry name" value="HCP-like"/>
    <property type="match status" value="1"/>
</dbReference>
<dbReference type="InterPro" id="IPR011990">
    <property type="entry name" value="TPR-like_helical_dom_sf"/>
</dbReference>
<dbReference type="Proteomes" id="UP000815846">
    <property type="component" value="Unassembled WGS sequence"/>
</dbReference>
<keyword evidence="1" id="KW-1133">Transmembrane helix</keyword>
<proteinExistence type="predicted"/>
<feature type="transmembrane region" description="Helical" evidence="1">
    <location>
        <begin position="71"/>
        <end position="88"/>
    </location>
</feature>
<dbReference type="InterPro" id="IPR006597">
    <property type="entry name" value="Sel1-like"/>
</dbReference>
<evidence type="ECO:0000256" key="1">
    <source>
        <dbReference type="SAM" id="Phobius"/>
    </source>
</evidence>
<evidence type="ECO:0000313" key="3">
    <source>
        <dbReference type="Proteomes" id="UP000815846"/>
    </source>
</evidence>
<dbReference type="SMART" id="SM00671">
    <property type="entry name" value="SEL1"/>
    <property type="match status" value="1"/>
</dbReference>
<accession>A0ABY3MTQ7</accession>
<keyword evidence="1" id="KW-0812">Transmembrane</keyword>
<name>A0ABY3MTQ7_9GAMM</name>
<protein>
    <submittedName>
        <fullName evidence="2">Sel1 repeat family protein</fullName>
    </submittedName>
</protein>
<dbReference type="EMBL" id="PJAI02000022">
    <property type="protein sequence ID" value="TYK64574.1"/>
    <property type="molecule type" value="Genomic_DNA"/>
</dbReference>
<keyword evidence="1" id="KW-0472">Membrane</keyword>
<comment type="caution">
    <text evidence="2">The sequence shown here is derived from an EMBL/GenBank/DDBJ whole genome shotgun (WGS) entry which is preliminary data.</text>
</comment>
<sequence>MPQAAIRKYEDEQMPIADVDQQHVSDAESEEAVLASADSEKSETASQETYYHYTIDTKDPDPFLVKHKTKLISALLFAGSLVAGFVFYKQFELNELTKNFVAEPEVNDLYYVDFRLIKDNLRPAEKYRMAKVNDITGDVVTINFSSYFYMQEHELNEAIRYAQLRYEKFFQEKRHNYTILELQSMVESGAITLARRPISNMLDGNVVVPDSHFQSSSVFIPGKKENFAGLEHLKYAKNDPVRAEEALEKFEESADANYAPGQVNLAQMYLNGMAVEKDLYESLALLKDASLQAYEPAILKYAIVCQQIESCTVADFYQELVEAGVNIEFTKQVDVRATTEQFERDLKTAEEKKLKAARL</sequence>